<sequence length="67" mass="7828">MENDTELITITIDADLAAKVEEMIRLMGITQEQLIVRFFHWCVDEPEEAIAYLKKAQEEQGKELHHD</sequence>
<organism evidence="1 2">
    <name type="scientific">Pseudoflavonifractor intestinihominis</name>
    <dbReference type="NCBI Taxonomy" id="3133171"/>
    <lineage>
        <taxon>Bacteria</taxon>
        <taxon>Bacillati</taxon>
        <taxon>Bacillota</taxon>
        <taxon>Clostridia</taxon>
        <taxon>Eubacteriales</taxon>
        <taxon>Oscillospiraceae</taxon>
        <taxon>Pseudoflavonifractor</taxon>
    </lineage>
</organism>
<proteinExistence type="predicted"/>
<dbReference type="Proteomes" id="UP001464378">
    <property type="component" value="Unassembled WGS sequence"/>
</dbReference>
<dbReference type="RefSeq" id="WP_349230805.1">
    <property type="nucleotide sequence ID" value="NZ_JBBMFK010000002.1"/>
</dbReference>
<comment type="caution">
    <text evidence="1">The sequence shown here is derived from an EMBL/GenBank/DDBJ whole genome shotgun (WGS) entry which is preliminary data.</text>
</comment>
<evidence type="ECO:0000313" key="2">
    <source>
        <dbReference type="Proteomes" id="UP001464378"/>
    </source>
</evidence>
<protein>
    <submittedName>
        <fullName evidence="1">Ribbon-helix-helix protein, CopG family</fullName>
    </submittedName>
</protein>
<reference evidence="1 2" key="1">
    <citation type="submission" date="2024-03" db="EMBL/GenBank/DDBJ databases">
        <title>Human intestinal bacterial collection.</title>
        <authorList>
            <person name="Pauvert C."/>
            <person name="Hitch T.C.A."/>
            <person name="Clavel T."/>
        </authorList>
    </citation>
    <scope>NUCLEOTIDE SEQUENCE [LARGE SCALE GENOMIC DNA]</scope>
    <source>
        <strain evidence="1 2">CLA-AP-H29</strain>
    </source>
</reference>
<name>A0ABV1E811_9FIRM</name>
<evidence type="ECO:0000313" key="1">
    <source>
        <dbReference type="EMBL" id="MEQ2442183.1"/>
    </source>
</evidence>
<dbReference type="EMBL" id="JBBMFK010000002">
    <property type="protein sequence ID" value="MEQ2442183.1"/>
    <property type="molecule type" value="Genomic_DNA"/>
</dbReference>
<accession>A0ABV1E811</accession>
<gene>
    <name evidence="1" type="ORF">WMO64_01715</name>
</gene>
<keyword evidence="2" id="KW-1185">Reference proteome</keyword>